<reference evidence="2 3" key="1">
    <citation type="submission" date="2020-01" db="EMBL/GenBank/DDBJ databases">
        <authorList>
            <person name="Lee S.D."/>
        </authorList>
    </citation>
    <scope>NUCLEOTIDE SEQUENCE [LARGE SCALE GENOMIC DNA]</scope>
    <source>
        <strain evidence="2 3">SAP-35</strain>
    </source>
</reference>
<evidence type="ECO:0000256" key="1">
    <source>
        <dbReference type="SAM" id="Phobius"/>
    </source>
</evidence>
<proteinExistence type="predicted"/>
<protein>
    <submittedName>
        <fullName evidence="2">Uncharacterized protein</fullName>
    </submittedName>
</protein>
<keyword evidence="1" id="KW-1133">Transmembrane helix</keyword>
<dbReference type="Proteomes" id="UP000666369">
    <property type="component" value="Unassembled WGS sequence"/>
</dbReference>
<evidence type="ECO:0000313" key="2">
    <source>
        <dbReference type="EMBL" id="NGZ83174.1"/>
    </source>
</evidence>
<feature type="transmembrane region" description="Helical" evidence="1">
    <location>
        <begin position="179"/>
        <end position="198"/>
    </location>
</feature>
<gene>
    <name evidence="2" type="ORF">GW587_02730</name>
</gene>
<accession>A0ABX0FF70</accession>
<dbReference type="RefSeq" id="WP_166098217.1">
    <property type="nucleotide sequence ID" value="NZ_JAADJT010000001.1"/>
</dbReference>
<keyword evidence="3" id="KW-1185">Reference proteome</keyword>
<sequence>MTEFIKHPSATGIIKLTGKIENYTVSRQRASFVFTESGQNKLGAVAIAASLAGMGGQAMPVASNATSTDEDADYVEFNLQGKSIKGWLWRSPFQDGDYVEVAAEWKKDHYEVFGVTRPIDKAISLYPHCSRSKNRHLKNSFKWWIISTITLQIIISLGLLAIGWDTFLEIWRYMLFEGAWWLPVGVSAAFAIAVASMANQWMPFVRVAEKVFVIFGLPEPSNIDLVKSSKKQRTAQDTPEFGSMYFRY</sequence>
<feature type="transmembrane region" description="Helical" evidence="1">
    <location>
        <begin position="141"/>
        <end position="164"/>
    </location>
</feature>
<dbReference type="InterPro" id="IPR048130">
    <property type="entry name" value="T6SS_ExIF-like"/>
</dbReference>
<dbReference type="EMBL" id="JAADJT010000001">
    <property type="protein sequence ID" value="NGZ83174.1"/>
    <property type="molecule type" value="Genomic_DNA"/>
</dbReference>
<dbReference type="NCBIfam" id="NF041560">
    <property type="entry name" value="T6SS_Burk_ExIF"/>
    <property type="match status" value="1"/>
</dbReference>
<comment type="caution">
    <text evidence="2">The sequence shown here is derived from an EMBL/GenBank/DDBJ whole genome shotgun (WGS) entry which is preliminary data.</text>
</comment>
<keyword evidence="1" id="KW-0472">Membrane</keyword>
<name>A0ABX0FF70_9BURK</name>
<organism evidence="2 3">
    <name type="scientific">Duganella aceris</name>
    <dbReference type="NCBI Taxonomy" id="2703883"/>
    <lineage>
        <taxon>Bacteria</taxon>
        <taxon>Pseudomonadati</taxon>
        <taxon>Pseudomonadota</taxon>
        <taxon>Betaproteobacteria</taxon>
        <taxon>Burkholderiales</taxon>
        <taxon>Oxalobacteraceae</taxon>
        <taxon>Telluria group</taxon>
        <taxon>Duganella</taxon>
    </lineage>
</organism>
<keyword evidence="1" id="KW-0812">Transmembrane</keyword>
<reference evidence="3" key="2">
    <citation type="submission" date="2023-07" db="EMBL/GenBank/DDBJ databases">
        <title>Duganella aceri sp. nov., isolated from tree sap.</title>
        <authorList>
            <person name="Kim I.S."/>
        </authorList>
    </citation>
    <scope>NUCLEOTIDE SEQUENCE [LARGE SCALE GENOMIC DNA]</scope>
    <source>
        <strain evidence="3">SAP-35</strain>
    </source>
</reference>
<evidence type="ECO:0000313" key="3">
    <source>
        <dbReference type="Proteomes" id="UP000666369"/>
    </source>
</evidence>